<accession>A0A1F5H6R6</accession>
<organism evidence="13 14">
    <name type="scientific">Candidatus Curtissbacteria bacterium RIFCSPLOWO2_01_FULL_42_50</name>
    <dbReference type="NCBI Taxonomy" id="1797730"/>
    <lineage>
        <taxon>Bacteria</taxon>
        <taxon>Candidatus Curtissiibacteriota</taxon>
    </lineage>
</organism>
<evidence type="ECO:0000256" key="6">
    <source>
        <dbReference type="ARBA" id="ARBA00022692"/>
    </source>
</evidence>
<dbReference type="InterPro" id="IPR032421">
    <property type="entry name" value="PMT_4TMC"/>
</dbReference>
<dbReference type="GO" id="GO:0004169">
    <property type="term" value="F:dolichyl-phosphate-mannose-protein mannosyltransferase activity"/>
    <property type="evidence" value="ECO:0007669"/>
    <property type="project" value="UniProtKB-UniRule"/>
</dbReference>
<feature type="transmembrane region" description="Helical" evidence="10">
    <location>
        <begin position="212"/>
        <end position="230"/>
    </location>
</feature>
<dbReference type="GO" id="GO:0005886">
    <property type="term" value="C:plasma membrane"/>
    <property type="evidence" value="ECO:0007669"/>
    <property type="project" value="UniProtKB-SubCell"/>
</dbReference>
<comment type="function">
    <text evidence="10">Protein O-mannosyltransferase that catalyzes the transfer of a single mannose residue from a polyprenol phospho-mannosyl lipidic donor to the hydroxyl group of selected serine and threonine residues in acceptor proteins.</text>
</comment>
<evidence type="ECO:0000256" key="1">
    <source>
        <dbReference type="ARBA" id="ARBA00004127"/>
    </source>
</evidence>
<keyword evidence="10" id="KW-1003">Cell membrane</keyword>
<dbReference type="GO" id="GO:0012505">
    <property type="term" value="C:endomembrane system"/>
    <property type="evidence" value="ECO:0007669"/>
    <property type="project" value="UniProtKB-SubCell"/>
</dbReference>
<comment type="caution">
    <text evidence="13">The sequence shown here is derived from an EMBL/GenBank/DDBJ whole genome shotgun (WGS) entry which is preliminary data.</text>
</comment>
<evidence type="ECO:0000313" key="13">
    <source>
        <dbReference type="EMBL" id="OGD99767.1"/>
    </source>
</evidence>
<evidence type="ECO:0000313" key="14">
    <source>
        <dbReference type="Proteomes" id="UP000177039"/>
    </source>
</evidence>
<comment type="similarity">
    <text evidence="3 10">Belongs to the glycosyltransferase 39 family.</text>
</comment>
<feature type="transmembrane region" description="Helical" evidence="10">
    <location>
        <begin position="376"/>
        <end position="394"/>
    </location>
</feature>
<evidence type="ECO:0000256" key="9">
    <source>
        <dbReference type="ARBA" id="ARBA00093617"/>
    </source>
</evidence>
<keyword evidence="5 10" id="KW-0808">Transferase</keyword>
<comment type="pathway">
    <text evidence="2 10">Protein modification; protein glycosylation.</text>
</comment>
<keyword evidence="8 10" id="KW-0472">Membrane</keyword>
<dbReference type="Pfam" id="PF16192">
    <property type="entry name" value="PMT_4TMC"/>
    <property type="match status" value="1"/>
</dbReference>
<dbReference type="Pfam" id="PF02366">
    <property type="entry name" value="PMT"/>
    <property type="match status" value="1"/>
</dbReference>
<comment type="subcellular location">
    <subcellularLocation>
        <location evidence="10">Cell membrane</location>
    </subcellularLocation>
    <subcellularLocation>
        <location evidence="1">Endomembrane system</location>
        <topology evidence="1">Multi-pass membrane protein</topology>
    </subcellularLocation>
</comment>
<sequence>MINQKLLKFLPVFLIFSITLFTRFWRLDTPNTYYFDEVYHAFTAKEMLLGNPAAWEFWNTPPAGFAYEWTHPPLAKLFMAGGMMIFGIGPFGWRFFGALAGVGIIFLVYLLTKRLFNSRLMALMASFLLTFESLLVVQSRIGMNDAYFIFFILLSLWFLLSERYLLTGIFLGLSLASKWTALYAIFIYALFLIHEYLQKPKGERREFIKRMIIVYPIFFGLVPFIIYLLTYTPFFFVKDPGLAEHIDQKSKIVKIEQSLCRPILSYDFCDKLAIVWNVNQQMYWYHTRLTATHSYQSLWYTWPFDLRPVYYYVGSFGEKIAQIYALGNPAVFWAGIPAVIFGVYRLIKKPDFNLGLVLAGYFAFWLPWALSPRIMFLYHYLPSIPFLAVILAYVLKDLWGVKNGKILVVGYLLLVIATFIYFYPHVAALPVATTFNDSYFWLTSWR</sequence>
<evidence type="ECO:0000256" key="8">
    <source>
        <dbReference type="ARBA" id="ARBA00023136"/>
    </source>
</evidence>
<feature type="transmembrane region" description="Helical" evidence="10">
    <location>
        <begin position="91"/>
        <end position="112"/>
    </location>
</feature>
<name>A0A1F5H6R6_9BACT</name>
<feature type="transmembrane region" description="Helical" evidence="10">
    <location>
        <begin position="354"/>
        <end position="370"/>
    </location>
</feature>
<evidence type="ECO:0000259" key="12">
    <source>
        <dbReference type="Pfam" id="PF16192"/>
    </source>
</evidence>
<evidence type="ECO:0000256" key="4">
    <source>
        <dbReference type="ARBA" id="ARBA00022676"/>
    </source>
</evidence>
<dbReference type="EC" id="2.4.1.-" evidence="10"/>
<dbReference type="AlphaFoldDB" id="A0A1F5H6R6"/>
<dbReference type="EMBL" id="MFBT01000010">
    <property type="protein sequence ID" value="OGD99767.1"/>
    <property type="molecule type" value="Genomic_DNA"/>
</dbReference>
<feature type="transmembrane region" description="Helical" evidence="10">
    <location>
        <begin position="166"/>
        <end position="191"/>
    </location>
</feature>
<keyword evidence="4 10" id="KW-0328">Glycosyltransferase</keyword>
<dbReference type="UniPathway" id="UPA00378"/>
<reference evidence="13 14" key="1">
    <citation type="journal article" date="2016" name="Nat. Commun.">
        <title>Thousands of microbial genomes shed light on interconnected biogeochemical processes in an aquifer system.</title>
        <authorList>
            <person name="Anantharaman K."/>
            <person name="Brown C.T."/>
            <person name="Hug L.A."/>
            <person name="Sharon I."/>
            <person name="Castelle C.J."/>
            <person name="Probst A.J."/>
            <person name="Thomas B.C."/>
            <person name="Singh A."/>
            <person name="Wilkins M.J."/>
            <person name="Karaoz U."/>
            <person name="Brodie E.L."/>
            <person name="Williams K.H."/>
            <person name="Hubbard S.S."/>
            <person name="Banfield J.F."/>
        </authorList>
    </citation>
    <scope>NUCLEOTIDE SEQUENCE [LARGE SCALE GENOMIC DNA]</scope>
</reference>
<evidence type="ECO:0000256" key="2">
    <source>
        <dbReference type="ARBA" id="ARBA00004922"/>
    </source>
</evidence>
<proteinExistence type="inferred from homology"/>
<feature type="domain" description="ArnT-like N-terminal" evidence="11">
    <location>
        <begin position="91"/>
        <end position="233"/>
    </location>
</feature>
<feature type="transmembrane region" description="Helical" evidence="10">
    <location>
        <begin position="330"/>
        <end position="347"/>
    </location>
</feature>
<evidence type="ECO:0000256" key="5">
    <source>
        <dbReference type="ARBA" id="ARBA00022679"/>
    </source>
</evidence>
<feature type="transmembrane region" description="Helical" evidence="10">
    <location>
        <begin position="144"/>
        <end position="160"/>
    </location>
</feature>
<evidence type="ECO:0000256" key="3">
    <source>
        <dbReference type="ARBA" id="ARBA00007222"/>
    </source>
</evidence>
<protein>
    <recommendedName>
        <fullName evidence="9 10">Polyprenol-phosphate-mannose--protein mannosyltransferase</fullName>
        <ecNumber evidence="10">2.4.1.-</ecNumber>
    </recommendedName>
</protein>
<dbReference type="InterPro" id="IPR027005">
    <property type="entry name" value="PMT-like"/>
</dbReference>
<feature type="domain" description="Protein O-mannosyl-transferase C-terminal four TM" evidence="12">
    <location>
        <begin position="275"/>
        <end position="445"/>
    </location>
</feature>
<keyword evidence="6 10" id="KW-0812">Transmembrane</keyword>
<dbReference type="Proteomes" id="UP000177039">
    <property type="component" value="Unassembled WGS sequence"/>
</dbReference>
<dbReference type="PANTHER" id="PTHR10050">
    <property type="entry name" value="DOLICHYL-PHOSPHATE-MANNOSE--PROTEIN MANNOSYLTRANSFERASE"/>
    <property type="match status" value="1"/>
</dbReference>
<evidence type="ECO:0000256" key="7">
    <source>
        <dbReference type="ARBA" id="ARBA00022989"/>
    </source>
</evidence>
<dbReference type="InterPro" id="IPR003342">
    <property type="entry name" value="ArnT-like_N"/>
</dbReference>
<feature type="transmembrane region" description="Helical" evidence="10">
    <location>
        <begin position="6"/>
        <end position="25"/>
    </location>
</feature>
<evidence type="ECO:0000259" key="11">
    <source>
        <dbReference type="Pfam" id="PF02366"/>
    </source>
</evidence>
<gene>
    <name evidence="13" type="ORF">A3B54_01065</name>
</gene>
<feature type="transmembrane region" description="Helical" evidence="10">
    <location>
        <begin position="406"/>
        <end position="423"/>
    </location>
</feature>
<keyword evidence="7 10" id="KW-1133">Transmembrane helix</keyword>
<evidence type="ECO:0000256" key="10">
    <source>
        <dbReference type="RuleBase" id="RU367007"/>
    </source>
</evidence>